<evidence type="ECO:0000313" key="7">
    <source>
        <dbReference type="Proteomes" id="UP000663829"/>
    </source>
</evidence>
<evidence type="ECO:0000313" key="4">
    <source>
        <dbReference type="EMBL" id="CAF1201561.1"/>
    </source>
</evidence>
<comment type="caution">
    <text evidence="3">The sequence shown here is derived from an EMBL/GenBank/DDBJ whole genome shotgun (WGS) entry which is preliminary data.</text>
</comment>
<evidence type="ECO:0000256" key="1">
    <source>
        <dbReference type="SAM" id="MobiDB-lite"/>
    </source>
</evidence>
<dbReference type="EMBL" id="CAJNOK010014287">
    <property type="protein sequence ID" value="CAF1201561.1"/>
    <property type="molecule type" value="Genomic_DNA"/>
</dbReference>
<dbReference type="SUPFAM" id="SSF53474">
    <property type="entry name" value="alpha/beta-Hydrolases"/>
    <property type="match status" value="1"/>
</dbReference>
<dbReference type="InterPro" id="IPR002925">
    <property type="entry name" value="Dienelactn_hydro"/>
</dbReference>
<accession>A0A814BRT9</accession>
<dbReference type="PANTHER" id="PTHR17630">
    <property type="entry name" value="DIENELACTONE HYDROLASE"/>
    <property type="match status" value="1"/>
</dbReference>
<evidence type="ECO:0000313" key="5">
    <source>
        <dbReference type="EMBL" id="CAF3708375.1"/>
    </source>
</evidence>
<dbReference type="Proteomes" id="UP000677228">
    <property type="component" value="Unassembled WGS sequence"/>
</dbReference>
<dbReference type="Gene3D" id="3.40.50.1820">
    <property type="entry name" value="alpha/beta hydrolase"/>
    <property type="match status" value="1"/>
</dbReference>
<dbReference type="OrthoDB" id="17560at2759"/>
<protein>
    <recommendedName>
        <fullName evidence="2">Dienelactone hydrolase domain-containing protein</fullName>
    </recommendedName>
</protein>
<dbReference type="PANTHER" id="PTHR17630:SF44">
    <property type="entry name" value="PROTEIN AIM2"/>
    <property type="match status" value="1"/>
</dbReference>
<name>A0A814BRT9_9BILA</name>
<evidence type="ECO:0000313" key="3">
    <source>
        <dbReference type="EMBL" id="CAF0930336.1"/>
    </source>
</evidence>
<reference evidence="3" key="1">
    <citation type="submission" date="2021-02" db="EMBL/GenBank/DDBJ databases">
        <authorList>
            <person name="Nowell W R."/>
        </authorList>
    </citation>
    <scope>NUCLEOTIDE SEQUENCE</scope>
</reference>
<dbReference type="Proteomes" id="UP000663829">
    <property type="component" value="Unassembled WGS sequence"/>
</dbReference>
<dbReference type="Proteomes" id="UP000681722">
    <property type="component" value="Unassembled WGS sequence"/>
</dbReference>
<organism evidence="3 7">
    <name type="scientific">Didymodactylos carnosus</name>
    <dbReference type="NCBI Taxonomy" id="1234261"/>
    <lineage>
        <taxon>Eukaryota</taxon>
        <taxon>Metazoa</taxon>
        <taxon>Spiralia</taxon>
        <taxon>Gnathifera</taxon>
        <taxon>Rotifera</taxon>
        <taxon>Eurotatoria</taxon>
        <taxon>Bdelloidea</taxon>
        <taxon>Philodinida</taxon>
        <taxon>Philodinidae</taxon>
        <taxon>Didymodactylos</taxon>
    </lineage>
</organism>
<evidence type="ECO:0000259" key="2">
    <source>
        <dbReference type="Pfam" id="PF01738"/>
    </source>
</evidence>
<gene>
    <name evidence="3" type="ORF">GPM918_LOCUS10146</name>
    <name evidence="4" type="ORF">OVA965_LOCUS24012</name>
    <name evidence="5" type="ORF">SRO942_LOCUS10147</name>
    <name evidence="6" type="ORF">TMI583_LOCUS24733</name>
</gene>
<dbReference type="Proteomes" id="UP000682733">
    <property type="component" value="Unassembled WGS sequence"/>
</dbReference>
<feature type="region of interest" description="Disordered" evidence="1">
    <location>
        <begin position="1"/>
        <end position="20"/>
    </location>
</feature>
<feature type="domain" description="Dienelactone hydrolase" evidence="2">
    <location>
        <begin position="40"/>
        <end position="238"/>
    </location>
</feature>
<proteinExistence type="predicted"/>
<dbReference type="EMBL" id="CAJOBA010035823">
    <property type="protein sequence ID" value="CAF4011480.1"/>
    <property type="molecule type" value="Genomic_DNA"/>
</dbReference>
<dbReference type="InterPro" id="IPR029058">
    <property type="entry name" value="AB_hydrolase_fold"/>
</dbReference>
<sequence length="239" mass="26652">MSSDTSTACCVDPGTKQSGSVTGKVEQICDVPTYVTGSGQPAIVVFTDIFGFGFINIRQVADEYASSNFTVYIPDLFNGDPMNHNDTNLMDKLPAWIQKHPPLESRAFADKFIAAIEQKHQSIQVVGFCYGATPVVHICKQDKSKVKAGVVAHPSFIQEEEAEKIQRPMLFVCAEQDQRFTPELRQHYEQVLTKKALGTFIDYPGTVHGFAVRTQDTDQAKEQKKKATKDTIEFFKKHA</sequence>
<evidence type="ECO:0000313" key="6">
    <source>
        <dbReference type="EMBL" id="CAF4011480.1"/>
    </source>
</evidence>
<dbReference type="AlphaFoldDB" id="A0A814BRT9"/>
<keyword evidence="7" id="KW-1185">Reference proteome</keyword>
<dbReference type="Pfam" id="PF01738">
    <property type="entry name" value="DLH"/>
    <property type="match status" value="1"/>
</dbReference>
<dbReference type="EMBL" id="CAJNOQ010001968">
    <property type="protein sequence ID" value="CAF0930336.1"/>
    <property type="molecule type" value="Genomic_DNA"/>
</dbReference>
<dbReference type="EMBL" id="CAJOBC010001968">
    <property type="protein sequence ID" value="CAF3708375.1"/>
    <property type="molecule type" value="Genomic_DNA"/>
</dbReference>
<dbReference type="GO" id="GO:0016787">
    <property type="term" value="F:hydrolase activity"/>
    <property type="evidence" value="ECO:0007669"/>
    <property type="project" value="InterPro"/>
</dbReference>